<accession>B0BUB9</accession>
<sequence>MQPFCLVLLEANTPKHSVSDNLYLKIDATMLKEFYSLDKQAKLIALPSGLEATEKPLNHRGMFIRQLRGKNNAN</sequence>
<dbReference type="KEGG" id="apj:APJL_0549"/>
<dbReference type="HOGENOM" id="CLU_2679409_0_0_6"/>
<proteinExistence type="predicted"/>
<reference evidence="1 2" key="1">
    <citation type="journal article" date="2008" name="PLoS ONE">
        <title>Genome biology of Actinobacillus pleuropneumoniae JL03, an isolate of serotype 3 prevalent in China.</title>
        <authorList>
            <person name="Xu Z."/>
            <person name="Zhou Y."/>
            <person name="Li L."/>
            <person name="Zhou R."/>
            <person name="Xiao S."/>
            <person name="Wan Y."/>
            <person name="Zhang S."/>
            <person name="Wang K."/>
            <person name="Li W."/>
            <person name="Li L."/>
            <person name="Jin H."/>
            <person name="Kang M."/>
            <person name="Dalai B."/>
            <person name="Li T."/>
            <person name="Liu L."/>
            <person name="Cheng Y."/>
            <person name="Zhang L."/>
            <person name="Xu T."/>
            <person name="Zheng H."/>
            <person name="Pu S."/>
            <person name="Wang B."/>
            <person name="Gu W."/>
            <person name="Zhang X.L."/>
            <person name="Zhu G.-F."/>
            <person name="Wang S."/>
            <person name="Zhao G.-P."/>
            <person name="Chen H."/>
        </authorList>
    </citation>
    <scope>NUCLEOTIDE SEQUENCE [LARGE SCALE GENOMIC DNA]</scope>
    <source>
        <strain evidence="1 2">JL03</strain>
    </source>
</reference>
<evidence type="ECO:0000313" key="2">
    <source>
        <dbReference type="Proteomes" id="UP000008547"/>
    </source>
</evidence>
<dbReference type="EMBL" id="CP000687">
    <property type="protein sequence ID" value="ABY69124.1"/>
    <property type="molecule type" value="Genomic_DNA"/>
</dbReference>
<dbReference type="AlphaFoldDB" id="B0BUB9"/>
<evidence type="ECO:0000313" key="1">
    <source>
        <dbReference type="EMBL" id="ABY69124.1"/>
    </source>
</evidence>
<gene>
    <name evidence="1" type="ordered locus">APJL_0549</name>
</gene>
<protein>
    <submittedName>
        <fullName evidence="1">Uncharacterized protein</fullName>
    </submittedName>
</protein>
<dbReference type="Proteomes" id="UP000008547">
    <property type="component" value="Chromosome"/>
</dbReference>
<name>B0BUB9_ACTPJ</name>
<organism evidence="1 2">
    <name type="scientific">Actinobacillus pleuropneumoniae serotype 3 (strain JL03)</name>
    <dbReference type="NCBI Taxonomy" id="434271"/>
    <lineage>
        <taxon>Bacteria</taxon>
        <taxon>Pseudomonadati</taxon>
        <taxon>Pseudomonadota</taxon>
        <taxon>Gammaproteobacteria</taxon>
        <taxon>Pasteurellales</taxon>
        <taxon>Pasteurellaceae</taxon>
        <taxon>Actinobacillus</taxon>
    </lineage>
</organism>